<keyword evidence="2" id="KW-1185">Reference proteome</keyword>
<reference evidence="1 2" key="1">
    <citation type="journal article" date="2013" name="Genome Announc.">
        <title>Complete Genome of Acinetobacter baumannii N4-Like Podophage Presley.</title>
        <authorList>
            <person name="Farmer N.G."/>
            <person name="Wood T.L."/>
            <person name="Chamakura K.R."/>
            <person name="Kuty Everett G.F."/>
        </authorList>
    </citation>
    <scope>NUCLEOTIDE SEQUENCE [LARGE SCALE GENOMIC DNA]</scope>
</reference>
<protein>
    <submittedName>
        <fullName evidence="1">Uncharacterized protein</fullName>
    </submittedName>
</protein>
<sequence>MSIKFQSLQNALTSVIDRDSVNSIIPNFYTKQSNHYKLINAHKYVLDVLITVYDLNIIDELKAMFLNGSTTVSSVVIIELIKAKYYGNKDVSTNKMLERAIIIDLYNELSKVKTIGRNQLIITLTLCTSKHVNTSTFNLIKIWK</sequence>
<dbReference type="Proteomes" id="UP000017656">
    <property type="component" value="Segment"/>
</dbReference>
<dbReference type="RefSeq" id="YP_009007571.1">
    <property type="nucleotide sequence ID" value="NC_023581.1"/>
</dbReference>
<accession>U5PVQ4</accession>
<organism evidence="1 2">
    <name type="scientific">Acinetobacter phage Presley</name>
    <dbReference type="NCBI Taxonomy" id="1406780"/>
    <lineage>
        <taxon>Viruses</taxon>
        <taxon>Duplodnaviria</taxon>
        <taxon>Heunggongvirae</taxon>
        <taxon>Uroviricota</taxon>
        <taxon>Caudoviricetes</taxon>
        <taxon>Schitoviridae</taxon>
        <taxon>Presleyvirus</taxon>
        <taxon>Presleyvirus presley</taxon>
    </lineage>
</organism>
<dbReference type="GeneID" id="18504141"/>
<name>U5PVQ4_9CAUD</name>
<evidence type="ECO:0000313" key="2">
    <source>
        <dbReference type="Proteomes" id="UP000017656"/>
    </source>
</evidence>
<dbReference type="EMBL" id="KF669658">
    <property type="protein sequence ID" value="AGY48070.1"/>
    <property type="molecule type" value="Genomic_DNA"/>
</dbReference>
<dbReference type="KEGG" id="vg:18504141"/>
<gene>
    <name evidence="1" type="ORF">Presley_3</name>
</gene>
<proteinExistence type="predicted"/>
<evidence type="ECO:0000313" key="1">
    <source>
        <dbReference type="EMBL" id="AGY48070.1"/>
    </source>
</evidence>